<gene>
    <name evidence="7" type="ORF">M983_1540</name>
</gene>
<sequence length="168" mass="18463">MPIKYFIFLSSSLLFSSPLFSKDDDRLLSLGYASVHVKGSPALNGINARIQSNTNSKNFALQISTIIAQKSFSNHQRLRYASVSMGPVYAITPYFDLYASLGVSYISFRVVTPTQIDNSSKSPSWGTGATFTLGKNIALTFGYEGGYYKIDGKSLPSYAFIGNIGYRF</sequence>
<dbReference type="PANTHER" id="PTHR35892">
    <property type="entry name" value="OUTER MEMBRANE PROTEIN PAGN-RELATED"/>
    <property type="match status" value="1"/>
</dbReference>
<dbReference type="AlphaFoldDB" id="A0A198G1F7"/>
<proteinExistence type="predicted"/>
<feature type="domain" description="Outer membrane protein beta-barrel" evidence="6">
    <location>
        <begin position="27"/>
        <end position="168"/>
    </location>
</feature>
<dbReference type="GO" id="GO:0044384">
    <property type="term" value="C:host outer membrane"/>
    <property type="evidence" value="ECO:0007669"/>
    <property type="project" value="InterPro"/>
</dbReference>
<dbReference type="GO" id="GO:0009279">
    <property type="term" value="C:cell outer membrane"/>
    <property type="evidence" value="ECO:0007669"/>
    <property type="project" value="UniProtKB-SubCell"/>
</dbReference>
<dbReference type="Pfam" id="PF13505">
    <property type="entry name" value="OMP_b-brl"/>
    <property type="match status" value="1"/>
</dbReference>
<dbReference type="InterPro" id="IPR011250">
    <property type="entry name" value="OMP/PagP_B-barrel"/>
</dbReference>
<keyword evidence="8" id="KW-1185">Reference proteome</keyword>
<keyword evidence="3" id="KW-0812">Transmembrane</keyword>
<comment type="caution">
    <text evidence="7">The sequence shown here is derived from an EMBL/GenBank/DDBJ whole genome shotgun (WGS) entry which is preliminary data.</text>
</comment>
<evidence type="ECO:0000256" key="5">
    <source>
        <dbReference type="ARBA" id="ARBA00023136"/>
    </source>
</evidence>
<reference evidence="7 8" key="1">
    <citation type="submission" date="2016-04" db="EMBL/GenBank/DDBJ databases">
        <title>ATOL: Assembling a taxonomically balanced genome-scale reconstruction of the evolutionary history of the Enterobacteriaceae.</title>
        <authorList>
            <person name="Plunkett G.III."/>
            <person name="Neeno-Eckwall E.C."/>
            <person name="Glasner J.D."/>
            <person name="Perna N.T."/>
        </authorList>
    </citation>
    <scope>NUCLEOTIDE SEQUENCE [LARGE SCALE GENOMIC DNA]</scope>
    <source>
        <strain evidence="7 8">ATCC 19692</strain>
    </source>
</reference>
<dbReference type="InterPro" id="IPR051723">
    <property type="entry name" value="Bact_OM_Invasion-Related"/>
</dbReference>
<dbReference type="STRING" id="1354337.M983_1540"/>
<keyword evidence="2" id="KW-1134">Transmembrane beta strand</keyword>
<protein>
    <submittedName>
        <fullName evidence="7">Attachment-invasion locus protein</fullName>
    </submittedName>
</protein>
<evidence type="ECO:0000256" key="4">
    <source>
        <dbReference type="ARBA" id="ARBA00022729"/>
    </source>
</evidence>
<name>A0A198G1F7_9GAMM</name>
<keyword evidence="4" id="KW-0732">Signal</keyword>
<comment type="subcellular location">
    <subcellularLocation>
        <location evidence="1">Cell outer membrane</location>
        <topology evidence="1">Multi-pass membrane protein</topology>
    </subcellularLocation>
</comment>
<dbReference type="RefSeq" id="WP_074388154.1">
    <property type="nucleotide sequence ID" value="NZ_LXEN01000072.1"/>
</dbReference>
<dbReference type="InterPro" id="IPR027385">
    <property type="entry name" value="Beta-barrel_OMP"/>
</dbReference>
<accession>A0A198G1F7</accession>
<dbReference type="Gene3D" id="2.40.160.20">
    <property type="match status" value="1"/>
</dbReference>
<evidence type="ECO:0000313" key="7">
    <source>
        <dbReference type="EMBL" id="OAT30151.1"/>
    </source>
</evidence>
<dbReference type="InterPro" id="IPR000758">
    <property type="entry name" value="Enterovir_OMP"/>
</dbReference>
<dbReference type="PANTHER" id="PTHR35892:SF2">
    <property type="entry name" value="OUTER MEMBRANE PROTEIN PAGN"/>
    <property type="match status" value="1"/>
</dbReference>
<evidence type="ECO:0000256" key="3">
    <source>
        <dbReference type="ARBA" id="ARBA00022692"/>
    </source>
</evidence>
<evidence type="ECO:0000313" key="8">
    <source>
        <dbReference type="Proteomes" id="UP000094023"/>
    </source>
</evidence>
<keyword evidence="5" id="KW-0472">Membrane</keyword>
<dbReference type="SUPFAM" id="SSF56925">
    <property type="entry name" value="OMPA-like"/>
    <property type="match status" value="1"/>
</dbReference>
<evidence type="ECO:0000259" key="6">
    <source>
        <dbReference type="Pfam" id="PF13505"/>
    </source>
</evidence>
<dbReference type="PRINTS" id="PR00316">
    <property type="entry name" value="ENTEROVIROMP"/>
</dbReference>
<evidence type="ECO:0000256" key="1">
    <source>
        <dbReference type="ARBA" id="ARBA00004571"/>
    </source>
</evidence>
<dbReference type="EMBL" id="LXEN01000072">
    <property type="protein sequence ID" value="OAT30151.1"/>
    <property type="molecule type" value="Genomic_DNA"/>
</dbReference>
<dbReference type="Proteomes" id="UP000094023">
    <property type="component" value="Unassembled WGS sequence"/>
</dbReference>
<organism evidence="7 8">
    <name type="scientific">Proteus myxofaciens ATCC 19692</name>
    <dbReference type="NCBI Taxonomy" id="1354337"/>
    <lineage>
        <taxon>Bacteria</taxon>
        <taxon>Pseudomonadati</taxon>
        <taxon>Pseudomonadota</taxon>
        <taxon>Gammaproteobacteria</taxon>
        <taxon>Enterobacterales</taxon>
        <taxon>Morganellaceae</taxon>
        <taxon>Proteus</taxon>
    </lineage>
</organism>
<evidence type="ECO:0000256" key="2">
    <source>
        <dbReference type="ARBA" id="ARBA00022452"/>
    </source>
</evidence>